<evidence type="ECO:0000256" key="1">
    <source>
        <dbReference type="SAM" id="MobiDB-lite"/>
    </source>
</evidence>
<name>A0AAD6T1A0_9AGAR</name>
<protein>
    <submittedName>
        <fullName evidence="2">Uncharacterized protein</fullName>
    </submittedName>
</protein>
<evidence type="ECO:0000313" key="2">
    <source>
        <dbReference type="EMBL" id="KAJ7037966.1"/>
    </source>
</evidence>
<dbReference type="AlphaFoldDB" id="A0AAD6T1A0"/>
<organism evidence="2 3">
    <name type="scientific">Mycena alexandri</name>
    <dbReference type="NCBI Taxonomy" id="1745969"/>
    <lineage>
        <taxon>Eukaryota</taxon>
        <taxon>Fungi</taxon>
        <taxon>Dikarya</taxon>
        <taxon>Basidiomycota</taxon>
        <taxon>Agaricomycotina</taxon>
        <taxon>Agaricomycetes</taxon>
        <taxon>Agaricomycetidae</taxon>
        <taxon>Agaricales</taxon>
        <taxon>Marasmiineae</taxon>
        <taxon>Mycenaceae</taxon>
        <taxon>Mycena</taxon>
    </lineage>
</organism>
<accession>A0AAD6T1A0</accession>
<feature type="compositionally biased region" description="Polar residues" evidence="1">
    <location>
        <begin position="83"/>
        <end position="94"/>
    </location>
</feature>
<feature type="region of interest" description="Disordered" evidence="1">
    <location>
        <begin position="1"/>
        <end position="103"/>
    </location>
</feature>
<comment type="caution">
    <text evidence="2">The sequence shown here is derived from an EMBL/GenBank/DDBJ whole genome shotgun (WGS) entry which is preliminary data.</text>
</comment>
<keyword evidence="3" id="KW-1185">Reference proteome</keyword>
<feature type="compositionally biased region" description="Low complexity" evidence="1">
    <location>
        <begin position="71"/>
        <end position="81"/>
    </location>
</feature>
<reference evidence="2" key="1">
    <citation type="submission" date="2023-03" db="EMBL/GenBank/DDBJ databases">
        <title>Massive genome expansion in bonnet fungi (Mycena s.s.) driven by repeated elements and novel gene families across ecological guilds.</title>
        <authorList>
            <consortium name="Lawrence Berkeley National Laboratory"/>
            <person name="Harder C.B."/>
            <person name="Miyauchi S."/>
            <person name="Viragh M."/>
            <person name="Kuo A."/>
            <person name="Thoen E."/>
            <person name="Andreopoulos B."/>
            <person name="Lu D."/>
            <person name="Skrede I."/>
            <person name="Drula E."/>
            <person name="Henrissat B."/>
            <person name="Morin E."/>
            <person name="Kohler A."/>
            <person name="Barry K."/>
            <person name="LaButti K."/>
            <person name="Morin E."/>
            <person name="Salamov A."/>
            <person name="Lipzen A."/>
            <person name="Mereny Z."/>
            <person name="Hegedus B."/>
            <person name="Baldrian P."/>
            <person name="Stursova M."/>
            <person name="Weitz H."/>
            <person name="Taylor A."/>
            <person name="Grigoriev I.V."/>
            <person name="Nagy L.G."/>
            <person name="Martin F."/>
            <person name="Kauserud H."/>
        </authorList>
    </citation>
    <scope>NUCLEOTIDE SEQUENCE</scope>
    <source>
        <strain evidence="2">CBHHK200</strain>
    </source>
</reference>
<evidence type="ECO:0000313" key="3">
    <source>
        <dbReference type="Proteomes" id="UP001218188"/>
    </source>
</evidence>
<sequence>MADVIVGTATAKTSRPATDRRRLGPPVDRGPSLNVDADAASLGVPHTRRPPSSQYTPSSTSTPPPHPTPPIHTSISTRPPTTNQPTNHSPCIQCTTTTPGPRPRRQGQYIAYAYHPLASLYRTPYAFCLHPSRPRLVSGIVSLVALFCFPFFSSTLYPLPSTPYPPFCCTVSFSSPHVRPSTPHPPTYTYIHTKQSKNGVVVRRGGYSTTTFFYTIHTYYPISSFTKFKPARLFHLFFLTVYRPFCLLQNSHFSAPCVFLRIVLGSWDLYCSHCTTTFGIPHPI</sequence>
<dbReference type="EMBL" id="JARJCM010000034">
    <property type="protein sequence ID" value="KAJ7037966.1"/>
    <property type="molecule type" value="Genomic_DNA"/>
</dbReference>
<gene>
    <name evidence="2" type="ORF">C8F04DRAFT_386413</name>
</gene>
<dbReference type="Proteomes" id="UP001218188">
    <property type="component" value="Unassembled WGS sequence"/>
</dbReference>
<proteinExistence type="predicted"/>
<feature type="compositionally biased region" description="Low complexity" evidence="1">
    <location>
        <begin position="50"/>
        <end position="61"/>
    </location>
</feature>